<evidence type="ECO:0000256" key="18">
    <source>
        <dbReference type="ARBA" id="ARBA00049551"/>
    </source>
</evidence>
<evidence type="ECO:0000256" key="7">
    <source>
        <dbReference type="ARBA" id="ARBA00022660"/>
    </source>
</evidence>
<comment type="function">
    <text evidence="1">Core subunit of the mitochondrial membrane respiratory chain NADH dehydrogenase (Complex I) that is believed to belong to the minimal assembly required for catalysis. Complex I functions in the transfer of electrons from NADH to the respiratory chain. The immediate electron acceptor for the enzyme is believed to be ubiquinone.</text>
</comment>
<keyword evidence="13" id="KW-0520">NAD</keyword>
<reference evidence="21" key="1">
    <citation type="submission" date="2016-12" db="EMBL/GenBank/DDBJ databases">
        <title>Partial mitochondrial genome of Hishimonoides recurvatis (Hemiptera: Cicadellidae).</title>
        <authorList>
            <person name="Du Y."/>
            <person name="Dai W."/>
        </authorList>
    </citation>
    <scope>NUCLEOTIDE SEQUENCE</scope>
</reference>
<evidence type="ECO:0000256" key="1">
    <source>
        <dbReference type="ARBA" id="ARBA00003257"/>
    </source>
</evidence>
<dbReference type="PANTHER" id="PTHR46552:SF1">
    <property type="entry name" value="NADH-UBIQUINONE OXIDOREDUCTASE CHAIN 2"/>
    <property type="match status" value="1"/>
</dbReference>
<feature type="transmembrane region" description="Helical" evidence="19">
    <location>
        <begin position="262"/>
        <end position="282"/>
    </location>
</feature>
<dbReference type="AlphaFoldDB" id="A0A499P6K5"/>
<evidence type="ECO:0000256" key="17">
    <source>
        <dbReference type="ARBA" id="ARBA00031028"/>
    </source>
</evidence>
<evidence type="ECO:0000256" key="5">
    <source>
        <dbReference type="ARBA" id="ARBA00021008"/>
    </source>
</evidence>
<protein>
    <recommendedName>
        <fullName evidence="5">NADH-ubiquinone oxidoreductase chain 2</fullName>
        <ecNumber evidence="4">7.1.1.2</ecNumber>
    </recommendedName>
    <alternativeName>
        <fullName evidence="17">NADH dehydrogenase subunit 2</fullName>
    </alternativeName>
</protein>
<dbReference type="GO" id="GO:0006120">
    <property type="term" value="P:mitochondrial electron transport, NADH to ubiquinone"/>
    <property type="evidence" value="ECO:0007669"/>
    <property type="project" value="TreeGrafter"/>
</dbReference>
<evidence type="ECO:0000256" key="19">
    <source>
        <dbReference type="SAM" id="Phobius"/>
    </source>
</evidence>
<evidence type="ECO:0000256" key="12">
    <source>
        <dbReference type="ARBA" id="ARBA00022989"/>
    </source>
</evidence>
<evidence type="ECO:0000256" key="10">
    <source>
        <dbReference type="ARBA" id="ARBA00022967"/>
    </source>
</evidence>
<feature type="transmembrane region" description="Helical" evidence="19">
    <location>
        <begin position="303"/>
        <end position="324"/>
    </location>
</feature>
<gene>
    <name evidence="21" type="primary">ND2</name>
</gene>
<keyword evidence="8 19" id="KW-0812">Transmembrane</keyword>
<keyword evidence="15 21" id="KW-0496">Mitochondrion</keyword>
<dbReference type="GO" id="GO:0005743">
    <property type="term" value="C:mitochondrial inner membrane"/>
    <property type="evidence" value="ECO:0007669"/>
    <property type="project" value="UniProtKB-SubCell"/>
</dbReference>
<evidence type="ECO:0000256" key="8">
    <source>
        <dbReference type="ARBA" id="ARBA00022692"/>
    </source>
</evidence>
<keyword evidence="12 19" id="KW-1133">Transmembrane helix</keyword>
<feature type="transmembrane region" description="Helical" evidence="19">
    <location>
        <begin position="60"/>
        <end position="83"/>
    </location>
</feature>
<feature type="transmembrane region" description="Helical" evidence="19">
    <location>
        <begin position="15"/>
        <end position="39"/>
    </location>
</feature>
<keyword evidence="7" id="KW-0679">Respiratory chain</keyword>
<dbReference type="PANTHER" id="PTHR46552">
    <property type="entry name" value="NADH-UBIQUINONE OXIDOREDUCTASE CHAIN 2"/>
    <property type="match status" value="1"/>
</dbReference>
<evidence type="ECO:0000256" key="15">
    <source>
        <dbReference type="ARBA" id="ARBA00023128"/>
    </source>
</evidence>
<evidence type="ECO:0000256" key="2">
    <source>
        <dbReference type="ARBA" id="ARBA00004448"/>
    </source>
</evidence>
<evidence type="ECO:0000256" key="6">
    <source>
        <dbReference type="ARBA" id="ARBA00022448"/>
    </source>
</evidence>
<feature type="transmembrane region" description="Helical" evidence="19">
    <location>
        <begin position="166"/>
        <end position="182"/>
    </location>
</feature>
<evidence type="ECO:0000256" key="3">
    <source>
        <dbReference type="ARBA" id="ARBA00007012"/>
    </source>
</evidence>
<feature type="transmembrane region" description="Helical" evidence="19">
    <location>
        <begin position="141"/>
        <end position="159"/>
    </location>
</feature>
<keyword evidence="10" id="KW-1278">Translocase</keyword>
<evidence type="ECO:0000259" key="20">
    <source>
        <dbReference type="Pfam" id="PF00361"/>
    </source>
</evidence>
<keyword evidence="16 19" id="KW-0472">Membrane</keyword>
<comment type="similarity">
    <text evidence="3">Belongs to the complex I subunit 2 family.</text>
</comment>
<accession>A0A499P6K5</accession>
<dbReference type="GO" id="GO:0008137">
    <property type="term" value="F:NADH dehydrogenase (ubiquinone) activity"/>
    <property type="evidence" value="ECO:0007669"/>
    <property type="project" value="UniProtKB-EC"/>
</dbReference>
<keyword evidence="9" id="KW-0999">Mitochondrion inner membrane</keyword>
<feature type="domain" description="NADH:quinone oxidoreductase/Mrp antiporter transmembrane" evidence="20">
    <location>
        <begin position="24"/>
        <end position="274"/>
    </location>
</feature>
<evidence type="ECO:0000256" key="13">
    <source>
        <dbReference type="ARBA" id="ARBA00023027"/>
    </source>
</evidence>
<organism evidence="21">
    <name type="scientific">Hishimonoides recurvatis</name>
    <dbReference type="NCBI Taxonomy" id="1970786"/>
    <lineage>
        <taxon>Eukaryota</taxon>
        <taxon>Metazoa</taxon>
        <taxon>Ecdysozoa</taxon>
        <taxon>Arthropoda</taxon>
        <taxon>Hexapoda</taxon>
        <taxon>Insecta</taxon>
        <taxon>Pterygota</taxon>
        <taxon>Neoptera</taxon>
        <taxon>Paraneoptera</taxon>
        <taxon>Hemiptera</taxon>
        <taxon>Auchenorrhyncha</taxon>
        <taxon>Membracoidea</taxon>
        <taxon>Cicadellidae</taxon>
        <taxon>Deltocephalinae</taxon>
        <taxon>Hishimonoides</taxon>
    </lineage>
</organism>
<feature type="transmembrane region" description="Helical" evidence="19">
    <location>
        <begin position="228"/>
        <end position="247"/>
    </location>
</feature>
<dbReference type="Pfam" id="PF00361">
    <property type="entry name" value="Proton_antipo_M"/>
    <property type="match status" value="1"/>
</dbReference>
<evidence type="ECO:0000256" key="14">
    <source>
        <dbReference type="ARBA" id="ARBA00023075"/>
    </source>
</evidence>
<dbReference type="EC" id="7.1.1.2" evidence="4"/>
<evidence type="ECO:0000256" key="16">
    <source>
        <dbReference type="ARBA" id="ARBA00023136"/>
    </source>
</evidence>
<evidence type="ECO:0000256" key="4">
    <source>
        <dbReference type="ARBA" id="ARBA00012944"/>
    </source>
</evidence>
<comment type="subcellular location">
    <subcellularLocation>
        <location evidence="2">Mitochondrion inner membrane</location>
        <topology evidence="2">Multi-pass membrane protein</topology>
    </subcellularLocation>
</comment>
<keyword evidence="6" id="KW-0813">Transport</keyword>
<dbReference type="InterPro" id="IPR001750">
    <property type="entry name" value="ND/Mrp_TM"/>
</dbReference>
<geneLocation type="mitochondrion" evidence="21"/>
<evidence type="ECO:0000256" key="11">
    <source>
        <dbReference type="ARBA" id="ARBA00022982"/>
    </source>
</evidence>
<sequence length="325" mass="38010">MYFNLSKLMLANTMMIGVIMTICSNNWVSMWMGLEMSLLSFIPFMQTENQISSESMIKYFIIQSVASTLFLFSVSIMLIGVNMMMENELISMAMLIKMGSAPFHLWVLKIIESMSMNAIFTMLTVLKMPPLMIMYQINSKFITIPVLMGMVLSSVSCLNQTSMRKTLGYSSIYNMSLILSTININNIIWMFMSIYSLMMMFLVKLIKMMKINYINQMIINDYSKWLKITIWINMLSMSGFPMLMGFINKMMIMQMMIMNNQIIMVTTLVLTSMLVTLFYLRMTFNCMMNYFTFKKWTNTENKYLYFMLTINLSLMPLVFSINSIY</sequence>
<dbReference type="InterPro" id="IPR050175">
    <property type="entry name" value="Complex_I_Subunit_2"/>
</dbReference>
<name>A0A499P6K5_9HEMI</name>
<keyword evidence="14" id="KW-0830">Ubiquinone</keyword>
<evidence type="ECO:0000313" key="21">
    <source>
        <dbReference type="EMBL" id="ARA91000.1"/>
    </source>
</evidence>
<comment type="catalytic activity">
    <reaction evidence="18">
        <text>a ubiquinone + NADH + 5 H(+)(in) = a ubiquinol + NAD(+) + 4 H(+)(out)</text>
        <dbReference type="Rhea" id="RHEA:29091"/>
        <dbReference type="Rhea" id="RHEA-COMP:9565"/>
        <dbReference type="Rhea" id="RHEA-COMP:9566"/>
        <dbReference type="ChEBI" id="CHEBI:15378"/>
        <dbReference type="ChEBI" id="CHEBI:16389"/>
        <dbReference type="ChEBI" id="CHEBI:17976"/>
        <dbReference type="ChEBI" id="CHEBI:57540"/>
        <dbReference type="ChEBI" id="CHEBI:57945"/>
        <dbReference type="EC" id="7.1.1.2"/>
    </reaction>
</comment>
<feature type="transmembrane region" description="Helical" evidence="19">
    <location>
        <begin position="188"/>
        <end position="207"/>
    </location>
</feature>
<dbReference type="EMBL" id="KY364883">
    <property type="protein sequence ID" value="ARA91000.1"/>
    <property type="molecule type" value="Genomic_DNA"/>
</dbReference>
<evidence type="ECO:0000256" key="9">
    <source>
        <dbReference type="ARBA" id="ARBA00022792"/>
    </source>
</evidence>
<keyword evidence="11" id="KW-0249">Electron transport</keyword>
<proteinExistence type="inferred from homology"/>